<comment type="caution">
    <text evidence="3">The sequence shown here is derived from an EMBL/GenBank/DDBJ whole genome shotgun (WGS) entry which is preliminary data.</text>
</comment>
<feature type="transmembrane region" description="Helical" evidence="1">
    <location>
        <begin position="33"/>
        <end position="52"/>
    </location>
</feature>
<dbReference type="RefSeq" id="WP_281804993.1">
    <property type="nucleotide sequence ID" value="NZ_BSEC01000001.1"/>
</dbReference>
<accession>A0A9W6LTM5</accession>
<keyword evidence="4" id="KW-1185">Reference proteome</keyword>
<organism evidence="3 4">
    <name type="scientific">Methylocystis echinoides</name>
    <dbReference type="NCBI Taxonomy" id="29468"/>
    <lineage>
        <taxon>Bacteria</taxon>
        <taxon>Pseudomonadati</taxon>
        <taxon>Pseudomonadota</taxon>
        <taxon>Alphaproteobacteria</taxon>
        <taxon>Hyphomicrobiales</taxon>
        <taxon>Methylocystaceae</taxon>
        <taxon>Methylocystis</taxon>
    </lineage>
</organism>
<keyword evidence="1" id="KW-0812">Transmembrane</keyword>
<dbReference type="Proteomes" id="UP001144323">
    <property type="component" value="Unassembled WGS sequence"/>
</dbReference>
<feature type="domain" description="YcxB-like C-terminal" evidence="2">
    <location>
        <begin position="101"/>
        <end position="158"/>
    </location>
</feature>
<evidence type="ECO:0000313" key="3">
    <source>
        <dbReference type="EMBL" id="GLI94793.1"/>
    </source>
</evidence>
<gene>
    <name evidence="3" type="ORF">LMG27198_37850</name>
</gene>
<evidence type="ECO:0000313" key="4">
    <source>
        <dbReference type="Proteomes" id="UP001144323"/>
    </source>
</evidence>
<sequence length="170" mass="18841">MTERYAFPLRYDEKIVRSSVQGFMVRALFREKAALTFAPLALIAFSCAMLFVSGDAELAIELLLFSLAVLAILVASGWRMHLRLMRGKVEAMRGRWPMARLYDDGLRIDGPGPSSLLEWPRIKAIWPVEGAWLLILDTSHFIALPLAAAPGDALDFLQSQVNRASLPVAG</sequence>
<dbReference type="Pfam" id="PF14317">
    <property type="entry name" value="YcxB"/>
    <property type="match status" value="1"/>
</dbReference>
<proteinExistence type="predicted"/>
<dbReference type="InterPro" id="IPR025588">
    <property type="entry name" value="YcxB-like_C"/>
</dbReference>
<evidence type="ECO:0000256" key="1">
    <source>
        <dbReference type="SAM" id="Phobius"/>
    </source>
</evidence>
<reference evidence="3" key="1">
    <citation type="journal article" date="2023" name="Int. J. Syst. Evol. Microbiol.">
        <title>Methylocystis iwaonis sp. nov., a type II methane-oxidizing bacterium from surface soil of a rice paddy field in Japan, and emended description of the genus Methylocystis (ex Whittenbury et al. 1970) Bowman et al. 1993.</title>
        <authorList>
            <person name="Kaise H."/>
            <person name="Sawadogo J.B."/>
            <person name="Alam M.S."/>
            <person name="Ueno C."/>
            <person name="Dianou D."/>
            <person name="Shinjo R."/>
            <person name="Asakawa S."/>
        </authorList>
    </citation>
    <scope>NUCLEOTIDE SEQUENCE</scope>
    <source>
        <strain evidence="3">LMG27198</strain>
    </source>
</reference>
<keyword evidence="1" id="KW-1133">Transmembrane helix</keyword>
<feature type="transmembrane region" description="Helical" evidence="1">
    <location>
        <begin position="58"/>
        <end position="78"/>
    </location>
</feature>
<dbReference type="EMBL" id="BSEC01000001">
    <property type="protein sequence ID" value="GLI94793.1"/>
    <property type="molecule type" value="Genomic_DNA"/>
</dbReference>
<name>A0A9W6LTM5_9HYPH</name>
<protein>
    <recommendedName>
        <fullName evidence="2">YcxB-like C-terminal domain-containing protein</fullName>
    </recommendedName>
</protein>
<dbReference type="AlphaFoldDB" id="A0A9W6LTM5"/>
<keyword evidence="1" id="KW-0472">Membrane</keyword>
<evidence type="ECO:0000259" key="2">
    <source>
        <dbReference type="Pfam" id="PF14317"/>
    </source>
</evidence>